<dbReference type="Proteomes" id="UP000037425">
    <property type="component" value="Unassembled WGS sequence"/>
</dbReference>
<evidence type="ECO:0000256" key="3">
    <source>
        <dbReference type="ARBA" id="ARBA00022475"/>
    </source>
</evidence>
<feature type="transmembrane region" description="Helical" evidence="7">
    <location>
        <begin position="181"/>
        <end position="206"/>
    </location>
</feature>
<accession>A0A0L8BKZ1</accession>
<organism evidence="9 10">
    <name type="scientific">Ensifer adhaerens</name>
    <name type="common">Sinorhizobium morelense</name>
    <dbReference type="NCBI Taxonomy" id="106592"/>
    <lineage>
        <taxon>Bacteria</taxon>
        <taxon>Pseudomonadati</taxon>
        <taxon>Pseudomonadota</taxon>
        <taxon>Alphaproteobacteria</taxon>
        <taxon>Hyphomicrobiales</taxon>
        <taxon>Rhizobiaceae</taxon>
        <taxon>Sinorhizobium/Ensifer group</taxon>
        <taxon>Ensifer</taxon>
    </lineage>
</organism>
<proteinExistence type="inferred from homology"/>
<evidence type="ECO:0000256" key="6">
    <source>
        <dbReference type="ARBA" id="ARBA00023136"/>
    </source>
</evidence>
<keyword evidence="5 7" id="KW-1133">Transmembrane helix</keyword>
<dbReference type="Pfam" id="PF00528">
    <property type="entry name" value="BPD_transp_1"/>
    <property type="match status" value="1"/>
</dbReference>
<evidence type="ECO:0000259" key="8">
    <source>
        <dbReference type="PROSITE" id="PS50928"/>
    </source>
</evidence>
<comment type="similarity">
    <text evidence="7">Belongs to the binding-protein-dependent transport system permease family.</text>
</comment>
<evidence type="ECO:0000256" key="2">
    <source>
        <dbReference type="ARBA" id="ARBA00022448"/>
    </source>
</evidence>
<feature type="transmembrane region" description="Helical" evidence="7">
    <location>
        <begin position="69"/>
        <end position="95"/>
    </location>
</feature>
<feature type="transmembrane region" description="Helical" evidence="7">
    <location>
        <begin position="12"/>
        <end position="31"/>
    </location>
</feature>
<dbReference type="EMBL" id="LGAP01000020">
    <property type="protein sequence ID" value="KOF15357.1"/>
    <property type="molecule type" value="Genomic_DNA"/>
</dbReference>
<dbReference type="RefSeq" id="WP_053251303.1">
    <property type="nucleotide sequence ID" value="NZ_LGAP01000020.1"/>
</dbReference>
<reference evidence="10" key="1">
    <citation type="submission" date="2015-07" db="EMBL/GenBank/DDBJ databases">
        <title>Whole genome sequence of an Ensifer adhaerens strain isolated from a cave pool in the Wind Cave National Park.</title>
        <authorList>
            <person name="Eng W.W.H."/>
            <person name="Gan H.M."/>
            <person name="Barton H.A."/>
            <person name="Savka M.A."/>
        </authorList>
    </citation>
    <scope>NUCLEOTIDE SEQUENCE [LARGE SCALE GENOMIC DNA]</scope>
    <source>
        <strain evidence="10">SD006</strain>
    </source>
</reference>
<evidence type="ECO:0000313" key="10">
    <source>
        <dbReference type="Proteomes" id="UP000037425"/>
    </source>
</evidence>
<dbReference type="CDD" id="cd06261">
    <property type="entry name" value="TM_PBP2"/>
    <property type="match status" value="1"/>
</dbReference>
<dbReference type="PATRIC" id="fig|106592.7.peg.3512"/>
<sequence length="273" mass="29906">MSARKLGRLVGRILLLVAAFSAVFPVFWTLLNAFKNRVDIVTPTPLFIFTPTLDNFAYVLGRESVFAGLINSLIISGASVLIGALLGLPAAYAIARYPNRWSRDVQFFVLSLRFLPPVAIAIPLMVIWLDFGLYDTRLSMIVTYTLLTLATVIWLSVPAFARVPKEVEEAARVDGYGPYAIFFLIALPIALRSLIGAVAFAFVLVWNEFLIALMLTTSDAKTLPIVASELTQLGRDVPWGILNASVVLLSIPPLLFIGVLSGMLNSAFKRKTS</sequence>
<protein>
    <submittedName>
        <fullName evidence="9">Sugar ABC transporter permease</fullName>
    </submittedName>
</protein>
<dbReference type="PANTHER" id="PTHR32243:SF18">
    <property type="entry name" value="INNER MEMBRANE ABC TRANSPORTER PERMEASE PROTEIN YCJP"/>
    <property type="match status" value="1"/>
</dbReference>
<evidence type="ECO:0000256" key="5">
    <source>
        <dbReference type="ARBA" id="ARBA00022989"/>
    </source>
</evidence>
<dbReference type="SUPFAM" id="SSF161098">
    <property type="entry name" value="MetI-like"/>
    <property type="match status" value="1"/>
</dbReference>
<dbReference type="AlphaFoldDB" id="A0A0L8BKZ1"/>
<keyword evidence="3" id="KW-1003">Cell membrane</keyword>
<name>A0A0L8BKZ1_ENSAD</name>
<feature type="transmembrane region" description="Helical" evidence="7">
    <location>
        <begin position="241"/>
        <end position="264"/>
    </location>
</feature>
<dbReference type="Gene3D" id="1.10.3720.10">
    <property type="entry name" value="MetI-like"/>
    <property type="match status" value="1"/>
</dbReference>
<evidence type="ECO:0000256" key="1">
    <source>
        <dbReference type="ARBA" id="ARBA00004651"/>
    </source>
</evidence>
<dbReference type="OrthoDB" id="9809103at2"/>
<evidence type="ECO:0000313" key="9">
    <source>
        <dbReference type="EMBL" id="KOF15357.1"/>
    </source>
</evidence>
<feature type="transmembrane region" description="Helical" evidence="7">
    <location>
        <begin position="107"/>
        <end position="129"/>
    </location>
</feature>
<feature type="transmembrane region" description="Helical" evidence="7">
    <location>
        <begin position="141"/>
        <end position="161"/>
    </location>
</feature>
<dbReference type="PROSITE" id="PS50928">
    <property type="entry name" value="ABC_TM1"/>
    <property type="match status" value="1"/>
</dbReference>
<keyword evidence="2 7" id="KW-0813">Transport</keyword>
<evidence type="ECO:0000256" key="4">
    <source>
        <dbReference type="ARBA" id="ARBA00022692"/>
    </source>
</evidence>
<keyword evidence="4 7" id="KW-0812">Transmembrane</keyword>
<gene>
    <name evidence="9" type="ORF">AC244_23920</name>
</gene>
<comment type="caution">
    <text evidence="9">The sequence shown here is derived from an EMBL/GenBank/DDBJ whole genome shotgun (WGS) entry which is preliminary data.</text>
</comment>
<feature type="domain" description="ABC transmembrane type-1" evidence="8">
    <location>
        <begin position="69"/>
        <end position="260"/>
    </location>
</feature>
<comment type="subcellular location">
    <subcellularLocation>
        <location evidence="1 7">Cell membrane</location>
        <topology evidence="1 7">Multi-pass membrane protein</topology>
    </subcellularLocation>
</comment>
<dbReference type="InterPro" id="IPR050901">
    <property type="entry name" value="BP-dep_ABC_trans_perm"/>
</dbReference>
<dbReference type="GO" id="GO:0005886">
    <property type="term" value="C:plasma membrane"/>
    <property type="evidence" value="ECO:0007669"/>
    <property type="project" value="UniProtKB-SubCell"/>
</dbReference>
<keyword evidence="6 7" id="KW-0472">Membrane</keyword>
<dbReference type="GO" id="GO:0055085">
    <property type="term" value="P:transmembrane transport"/>
    <property type="evidence" value="ECO:0007669"/>
    <property type="project" value="InterPro"/>
</dbReference>
<dbReference type="InterPro" id="IPR035906">
    <property type="entry name" value="MetI-like_sf"/>
</dbReference>
<dbReference type="PANTHER" id="PTHR32243">
    <property type="entry name" value="MALTOSE TRANSPORT SYSTEM PERMEASE-RELATED"/>
    <property type="match status" value="1"/>
</dbReference>
<dbReference type="InterPro" id="IPR000515">
    <property type="entry name" value="MetI-like"/>
</dbReference>
<evidence type="ECO:0000256" key="7">
    <source>
        <dbReference type="RuleBase" id="RU363032"/>
    </source>
</evidence>